<dbReference type="Proteomes" id="UP001165663">
    <property type="component" value="Unassembled WGS sequence"/>
</dbReference>
<dbReference type="EMBL" id="BRXE01000036">
    <property type="protein sequence ID" value="GLB83883.1"/>
    <property type="molecule type" value="Genomic_DNA"/>
</dbReference>
<organism evidence="2 3">
    <name type="scientific">Mycobacterium kiyosense</name>
    <dbReference type="NCBI Taxonomy" id="2871094"/>
    <lineage>
        <taxon>Bacteria</taxon>
        <taxon>Bacillati</taxon>
        <taxon>Actinomycetota</taxon>
        <taxon>Actinomycetes</taxon>
        <taxon>Mycobacteriales</taxon>
        <taxon>Mycobacteriaceae</taxon>
        <taxon>Mycobacterium</taxon>
    </lineage>
</organism>
<dbReference type="AlphaFoldDB" id="A0A9P3Q7P1"/>
<comment type="caution">
    <text evidence="2">The sequence shown here is derived from an EMBL/GenBank/DDBJ whole genome shotgun (WGS) entry which is preliminary data.</text>
</comment>
<accession>A0A9P3Q7P1</accession>
<dbReference type="EMBL" id="BRZI01000021">
    <property type="protein sequence ID" value="GLD31167.1"/>
    <property type="molecule type" value="Genomic_DNA"/>
</dbReference>
<sequence length="133" mass="14433">MPDTSGVDLHARPRWMRTGYRYFPYAARQSGQWWVLRVNYDFPAHDLYTLFIDGTAVGDVTGDPDHPAPLIAGIGSLKWADRLADEPALDPATAAAVVGTVAQYADYGSERGDPCIFCDGNDGLEKNDGPASD</sequence>
<dbReference type="GeneID" id="83630917"/>
<evidence type="ECO:0000313" key="3">
    <source>
        <dbReference type="Proteomes" id="UP001064782"/>
    </source>
</evidence>
<evidence type="ECO:0000313" key="1">
    <source>
        <dbReference type="EMBL" id="GLB83883.1"/>
    </source>
</evidence>
<reference evidence="2" key="1">
    <citation type="submission" date="2022-08" db="EMBL/GenBank/DDBJ databases">
        <title>Mycobacterium kiyosense sp. nov., scotochromogenic slow-glowing species isolated from respiratory specimens.</title>
        <authorList>
            <person name="Fukano H."/>
            <person name="Kazumi Y."/>
            <person name="Sakagami N."/>
            <person name="Ato M."/>
            <person name="Mitarai S."/>
            <person name="Hoshino Y."/>
        </authorList>
    </citation>
    <scope>NUCLEOTIDE SEQUENCE</scope>
    <source>
        <strain evidence="2">1413</strain>
        <strain evidence="1">SRL2020-028</strain>
    </source>
</reference>
<dbReference type="Proteomes" id="UP001064782">
    <property type="component" value="Unassembled WGS sequence"/>
</dbReference>
<gene>
    <name evidence="2" type="ORF">Mkiyose1413_30500</name>
    <name evidence="1" type="ORF">SRL2020028_31390</name>
</gene>
<evidence type="ECO:0000313" key="2">
    <source>
        <dbReference type="EMBL" id="GLD31167.1"/>
    </source>
</evidence>
<keyword evidence="3" id="KW-1185">Reference proteome</keyword>
<dbReference type="RefSeq" id="WP_236976607.1">
    <property type="nucleotide sequence ID" value="NZ_BRXE01000036.1"/>
</dbReference>
<proteinExistence type="predicted"/>
<protein>
    <submittedName>
        <fullName evidence="2">Uncharacterized protein</fullName>
    </submittedName>
</protein>
<name>A0A9P3Q7P1_9MYCO</name>